<keyword evidence="5 10" id="KW-0479">Metal-binding</keyword>
<dbReference type="CDD" id="cd04208">
    <property type="entry name" value="CuRO_2_CuNIR"/>
    <property type="match status" value="1"/>
</dbReference>
<dbReference type="InterPro" id="IPR011707">
    <property type="entry name" value="Cu-oxidase-like_N"/>
</dbReference>
<dbReference type="InterPro" id="IPR052721">
    <property type="entry name" value="ET_Amicyanin"/>
</dbReference>
<dbReference type="Gene3D" id="2.60.40.420">
    <property type="entry name" value="Cupredoxins - blue copper proteins"/>
    <property type="match status" value="3"/>
</dbReference>
<evidence type="ECO:0000256" key="11">
    <source>
        <dbReference type="SAM" id="Phobius"/>
    </source>
</evidence>
<feature type="transmembrane region" description="Helical" evidence="11">
    <location>
        <begin position="458"/>
        <end position="477"/>
    </location>
</feature>
<organism evidence="14">
    <name type="scientific">Caldiarchaeum subterraneum</name>
    <dbReference type="NCBI Taxonomy" id="311458"/>
    <lineage>
        <taxon>Archaea</taxon>
        <taxon>Nitrososphaerota</taxon>
        <taxon>Candidatus Caldarchaeales</taxon>
        <taxon>Candidatus Caldarchaeaceae</taxon>
        <taxon>Candidatus Caldarchaeum</taxon>
    </lineage>
</organism>
<feature type="binding site" description="type 1 copper site" evidence="10">
    <location>
        <position position="99"/>
    </location>
    <ligand>
        <name>Cu cation</name>
        <dbReference type="ChEBI" id="CHEBI:23378"/>
        <label>1</label>
    </ligand>
</feature>
<keyword evidence="6" id="KW-0677">Repeat</keyword>
<dbReference type="Pfam" id="PF00127">
    <property type="entry name" value="Copper-bind"/>
    <property type="match status" value="1"/>
</dbReference>
<evidence type="ECO:0000256" key="4">
    <source>
        <dbReference type="ARBA" id="ARBA00017290"/>
    </source>
</evidence>
<feature type="binding site" description="type 1 copper site" evidence="10">
    <location>
        <position position="133"/>
    </location>
    <ligand>
        <name>Cu cation</name>
        <dbReference type="ChEBI" id="CHEBI:23378"/>
        <label>1</label>
    </ligand>
</feature>
<sequence>MNRMLLLAVIATLFALAAPASAIVYAPGVPGNPPPNAVPNKSFTLIASEADVVIDDGVVFRAFVFNGTSPGPLIVVDEGDVVEIVVKNVGQYTHGLSFHAANTQTSKFVGNIAPGGEGKLIFKADFPGVYMYHCAPGGHGILTHTLAGMYGMVVVEPKKGSYLLEKQLGREPDIKVYLIQHEVYMNGRDFYDGKPVYVMFNGRVFRYVTEPIQARPGDYIRFYFLNVGPSLVSSFHAVGGIWEYVYKGGNPDNVEVGLQTVNAAPTESYVIEWRVPAEGNFLIVSHAFGTQAIKGAVGIVAASANATPAPVILPNGPVAQPPANPKRVVAPFEPTSPDESKTFLPGEKVMIQIVGNSFYPKIARVPVGSTITWVNEDVLSIGSGEITGQHNVAAVKGPVSFASQLLKNAEQFSFKIEKEGEYNYICGIHPYMKGTLVAYAAAGLPSSAGQGIGFTFDLTAFIVFFGGLGALSLLVYVGEKTSKKT</sequence>
<dbReference type="GO" id="GO:0009055">
    <property type="term" value="F:electron transfer activity"/>
    <property type="evidence" value="ECO:0007669"/>
    <property type="project" value="InterPro"/>
</dbReference>
<feature type="binding site" description="type 1 copper site" evidence="10">
    <location>
        <position position="144"/>
    </location>
    <ligand>
        <name>Cu cation</name>
        <dbReference type="ChEBI" id="CHEBI:23378"/>
        <label>1</label>
    </ligand>
</feature>
<feature type="binding site" description="type 1 copper site" evidence="10">
    <location>
        <position position="149"/>
    </location>
    <ligand>
        <name>Cu cation</name>
        <dbReference type="ChEBI" id="CHEBI:23378"/>
        <label>1</label>
    </ligand>
</feature>
<comment type="caution">
    <text evidence="14">The sequence shown here is derived from an EMBL/GenBank/DDBJ whole genome shotgun (WGS) entry which is preliminary data.</text>
</comment>
<dbReference type="PRINTS" id="PR00695">
    <property type="entry name" value="CUNO2RDTASE"/>
</dbReference>
<evidence type="ECO:0000256" key="10">
    <source>
        <dbReference type="PIRSR" id="PIRSR601287-1"/>
    </source>
</evidence>
<dbReference type="PANTHER" id="PTHR36507">
    <property type="entry name" value="BLL1555 PROTEIN"/>
    <property type="match status" value="1"/>
</dbReference>
<evidence type="ECO:0000256" key="8">
    <source>
        <dbReference type="ARBA" id="ARBA00023008"/>
    </source>
</evidence>
<protein>
    <recommendedName>
        <fullName evidence="4">Copper-containing nitrite reductase</fullName>
        <ecNumber evidence="3">1.7.2.1</ecNumber>
    </recommendedName>
</protein>
<feature type="binding site" description="type 1 copper site" evidence="10">
    <location>
        <position position="94"/>
    </location>
    <ligand>
        <name>Cu cation</name>
        <dbReference type="ChEBI" id="CHEBI:23378"/>
        <label>1</label>
    </ligand>
</feature>
<gene>
    <name evidence="14" type="ORF">ENT82_03295</name>
</gene>
<dbReference type="GO" id="GO:0005507">
    <property type="term" value="F:copper ion binding"/>
    <property type="evidence" value="ECO:0007669"/>
    <property type="project" value="InterPro"/>
</dbReference>
<name>A0A7C4DZU8_CALS0</name>
<evidence type="ECO:0000259" key="13">
    <source>
        <dbReference type="Pfam" id="PF07732"/>
    </source>
</evidence>
<evidence type="ECO:0000256" key="9">
    <source>
        <dbReference type="ARBA" id="ARBA00049340"/>
    </source>
</evidence>
<evidence type="ECO:0000256" key="1">
    <source>
        <dbReference type="ARBA" id="ARBA00001960"/>
    </source>
</evidence>
<proteinExistence type="predicted"/>
<feature type="binding site" description="type 1 copper site" evidence="10">
    <location>
        <position position="134"/>
    </location>
    <ligand>
        <name>Cu cation</name>
        <dbReference type="ChEBI" id="CHEBI:23378"/>
        <label>1</label>
    </ligand>
</feature>
<evidence type="ECO:0000259" key="12">
    <source>
        <dbReference type="Pfam" id="PF00127"/>
    </source>
</evidence>
<feature type="domain" description="Blue (type 1) copper" evidence="12">
    <location>
        <begin position="357"/>
        <end position="436"/>
    </location>
</feature>
<reference evidence="14" key="1">
    <citation type="journal article" date="2020" name="mSystems">
        <title>Genome- and Community-Level Interaction Insights into Carbon Utilization and Element Cycling Functions of Hydrothermarchaeota in Hydrothermal Sediment.</title>
        <authorList>
            <person name="Zhou Z."/>
            <person name="Liu Y."/>
            <person name="Xu W."/>
            <person name="Pan J."/>
            <person name="Luo Z.H."/>
            <person name="Li M."/>
        </authorList>
    </citation>
    <scope>NUCLEOTIDE SEQUENCE [LARGE SCALE GENOMIC DNA]</scope>
    <source>
        <strain evidence="14">SpSt-613</strain>
    </source>
</reference>
<dbReference type="Pfam" id="PF07732">
    <property type="entry name" value="Cu-oxidase_3"/>
    <property type="match status" value="1"/>
</dbReference>
<dbReference type="PANTHER" id="PTHR36507:SF1">
    <property type="entry name" value="BLL1555 PROTEIN"/>
    <property type="match status" value="1"/>
</dbReference>
<keyword evidence="8 10" id="KW-0186">Copper</keyword>
<dbReference type="InterPro" id="IPR000923">
    <property type="entry name" value="BlueCu_1"/>
</dbReference>
<dbReference type="SUPFAM" id="SSF49503">
    <property type="entry name" value="Cupredoxins"/>
    <property type="match status" value="3"/>
</dbReference>
<keyword evidence="11" id="KW-0812">Transmembrane</keyword>
<feature type="binding site" description="type 1 copper site" evidence="10">
    <location>
        <position position="286"/>
    </location>
    <ligand>
        <name>Cu cation</name>
        <dbReference type="ChEBI" id="CHEBI:23378"/>
        <label>1</label>
    </ligand>
</feature>
<comment type="cofactor">
    <cofactor evidence="10">
        <name>Cu(2+)</name>
        <dbReference type="ChEBI" id="CHEBI:29036"/>
    </cofactor>
</comment>
<dbReference type="EMBL" id="DTAD01000034">
    <property type="protein sequence ID" value="HGN90139.1"/>
    <property type="molecule type" value="Genomic_DNA"/>
</dbReference>
<dbReference type="InterPro" id="IPR001287">
    <property type="entry name" value="NO2-reductase_Cu"/>
</dbReference>
<dbReference type="GO" id="GO:0050421">
    <property type="term" value="F:nitrite reductase (NO-forming) activity"/>
    <property type="evidence" value="ECO:0007669"/>
    <property type="project" value="UniProtKB-EC"/>
</dbReference>
<comment type="subunit">
    <text evidence="2">Homotrimer.</text>
</comment>
<evidence type="ECO:0000313" key="14">
    <source>
        <dbReference type="EMBL" id="HGN90139.1"/>
    </source>
</evidence>
<evidence type="ECO:0000256" key="6">
    <source>
        <dbReference type="ARBA" id="ARBA00022737"/>
    </source>
</evidence>
<comment type="cofactor">
    <cofactor evidence="1 10">
        <name>Cu(+)</name>
        <dbReference type="ChEBI" id="CHEBI:49552"/>
    </cofactor>
</comment>
<keyword evidence="11" id="KW-1133">Transmembrane helix</keyword>
<evidence type="ECO:0000256" key="3">
    <source>
        <dbReference type="ARBA" id="ARBA00011882"/>
    </source>
</evidence>
<dbReference type="InterPro" id="IPR008972">
    <property type="entry name" value="Cupredoxin"/>
</dbReference>
<evidence type="ECO:0000256" key="5">
    <source>
        <dbReference type="ARBA" id="ARBA00022723"/>
    </source>
</evidence>
<dbReference type="EC" id="1.7.2.1" evidence="3"/>
<evidence type="ECO:0000256" key="2">
    <source>
        <dbReference type="ARBA" id="ARBA00011233"/>
    </source>
</evidence>
<evidence type="ECO:0000256" key="7">
    <source>
        <dbReference type="ARBA" id="ARBA00023002"/>
    </source>
</evidence>
<feature type="domain" description="Plastocyanin-like" evidence="13">
    <location>
        <begin position="51"/>
        <end position="159"/>
    </location>
</feature>
<dbReference type="CDD" id="cd11020">
    <property type="entry name" value="CuRO_1_CuNIR"/>
    <property type="match status" value="1"/>
</dbReference>
<accession>A0A7C4DZU8</accession>
<dbReference type="AlphaFoldDB" id="A0A7C4DZU8"/>
<keyword evidence="11" id="KW-0472">Membrane</keyword>
<comment type="catalytic activity">
    <reaction evidence="9">
        <text>nitric oxide + Fe(III)-[cytochrome c] + H2O = Fe(II)-[cytochrome c] + nitrite + 2 H(+)</text>
        <dbReference type="Rhea" id="RHEA:15233"/>
        <dbReference type="Rhea" id="RHEA-COMP:10350"/>
        <dbReference type="Rhea" id="RHEA-COMP:14399"/>
        <dbReference type="ChEBI" id="CHEBI:15377"/>
        <dbReference type="ChEBI" id="CHEBI:15378"/>
        <dbReference type="ChEBI" id="CHEBI:16301"/>
        <dbReference type="ChEBI" id="CHEBI:16480"/>
        <dbReference type="ChEBI" id="CHEBI:29033"/>
        <dbReference type="ChEBI" id="CHEBI:29034"/>
        <dbReference type="EC" id="1.7.2.1"/>
    </reaction>
</comment>
<keyword evidence="7" id="KW-0560">Oxidoreductase</keyword>